<evidence type="ECO:0000313" key="2">
    <source>
        <dbReference type="EMBL" id="MBW4359631.1"/>
    </source>
</evidence>
<feature type="transmembrane region" description="Helical" evidence="1">
    <location>
        <begin position="50"/>
        <end position="69"/>
    </location>
</feature>
<keyword evidence="1" id="KW-1133">Transmembrane helix</keyword>
<keyword evidence="1" id="KW-0472">Membrane</keyword>
<reference evidence="2 3" key="1">
    <citation type="submission" date="2021-07" db="EMBL/GenBank/DDBJ databases">
        <title>Flavobacterium sp. nov. isolated from sediment on the Taihu Lake.</title>
        <authorList>
            <person name="Qu J.-H."/>
        </authorList>
    </citation>
    <scope>NUCLEOTIDE SEQUENCE [LARGE SCALE GENOMIC DNA]</scope>
    <source>
        <strain evidence="2 3">NAS39</strain>
    </source>
</reference>
<gene>
    <name evidence="2" type="ORF">KZH69_03935</name>
</gene>
<feature type="transmembrane region" description="Helical" evidence="1">
    <location>
        <begin position="12"/>
        <end position="38"/>
    </location>
</feature>
<keyword evidence="3" id="KW-1185">Reference proteome</keyword>
<accession>A0ABS6XSK7</accession>
<proteinExistence type="predicted"/>
<organism evidence="2 3">
    <name type="scientific">Flavobacterium taihuense</name>
    <dbReference type="NCBI Taxonomy" id="2857508"/>
    <lineage>
        <taxon>Bacteria</taxon>
        <taxon>Pseudomonadati</taxon>
        <taxon>Bacteroidota</taxon>
        <taxon>Flavobacteriia</taxon>
        <taxon>Flavobacteriales</taxon>
        <taxon>Flavobacteriaceae</taxon>
        <taxon>Flavobacterium</taxon>
    </lineage>
</organism>
<name>A0ABS6XSK7_9FLAO</name>
<evidence type="ECO:0000256" key="1">
    <source>
        <dbReference type="SAM" id="Phobius"/>
    </source>
</evidence>
<dbReference type="EMBL" id="JAHWYN010000003">
    <property type="protein sequence ID" value="MBW4359631.1"/>
    <property type="molecule type" value="Genomic_DNA"/>
</dbReference>
<dbReference type="Proteomes" id="UP000812031">
    <property type="component" value="Unassembled WGS sequence"/>
</dbReference>
<dbReference type="RefSeq" id="WP_219316160.1">
    <property type="nucleotide sequence ID" value="NZ_JAHWYN010000003.1"/>
</dbReference>
<feature type="transmembrane region" description="Helical" evidence="1">
    <location>
        <begin position="101"/>
        <end position="123"/>
    </location>
</feature>
<protein>
    <submittedName>
        <fullName evidence="2">Uncharacterized protein</fullName>
    </submittedName>
</protein>
<comment type="caution">
    <text evidence="2">The sequence shown here is derived from an EMBL/GenBank/DDBJ whole genome shotgun (WGS) entry which is preliminary data.</text>
</comment>
<feature type="transmembrane region" description="Helical" evidence="1">
    <location>
        <begin position="76"/>
        <end position="95"/>
    </location>
</feature>
<keyword evidence="1" id="KW-0812">Transmembrane</keyword>
<sequence>MSLTIKHFKIISIIAFFMIMGLHENGVPNFALLAIYLYQFVHDIFNNSSIIFWEGIITIPILATLVVFFKSKNYKILVFCFLGLIISLTYATGLITNYARINFWFIFTFATFIIASIAVILLAQKENKL</sequence>
<evidence type="ECO:0000313" key="3">
    <source>
        <dbReference type="Proteomes" id="UP000812031"/>
    </source>
</evidence>